<dbReference type="GO" id="GO:0031460">
    <property type="term" value="P:glycine betaine transport"/>
    <property type="evidence" value="ECO:0007669"/>
    <property type="project" value="TreeGrafter"/>
</dbReference>
<gene>
    <name evidence="10" type="ORF">DFP81_10124</name>
</gene>
<comment type="similarity">
    <text evidence="7 8">Belongs to the drug/metabolite transporter (DMT) superfamily. Small multidrug resistance (SMR) (TC 2.A.7.1) family.</text>
</comment>
<dbReference type="GO" id="GO:0015220">
    <property type="term" value="F:choline transmembrane transporter activity"/>
    <property type="evidence" value="ECO:0007669"/>
    <property type="project" value="TreeGrafter"/>
</dbReference>
<keyword evidence="5 9" id="KW-1133">Transmembrane helix</keyword>
<dbReference type="Proteomes" id="UP000256542">
    <property type="component" value="Unassembled WGS sequence"/>
</dbReference>
<evidence type="ECO:0000256" key="9">
    <source>
        <dbReference type="SAM" id="Phobius"/>
    </source>
</evidence>
<proteinExistence type="inferred from homology"/>
<comment type="caution">
    <text evidence="10">The sequence shown here is derived from an EMBL/GenBank/DDBJ whole genome shotgun (WGS) entry which is preliminary data.</text>
</comment>
<dbReference type="GO" id="GO:0005886">
    <property type="term" value="C:plasma membrane"/>
    <property type="evidence" value="ECO:0007669"/>
    <property type="project" value="UniProtKB-SubCell"/>
</dbReference>
<evidence type="ECO:0000256" key="5">
    <source>
        <dbReference type="ARBA" id="ARBA00022989"/>
    </source>
</evidence>
<evidence type="ECO:0000313" key="10">
    <source>
        <dbReference type="EMBL" id="REG86461.1"/>
    </source>
</evidence>
<reference evidence="10 11" key="1">
    <citation type="submission" date="2018-08" db="EMBL/GenBank/DDBJ databases">
        <title>Genomic Encyclopedia of Type Strains, Phase III (KMG-III): the genomes of soil and plant-associated and newly described type strains.</title>
        <authorList>
            <person name="Whitman W."/>
        </authorList>
    </citation>
    <scope>NUCLEOTIDE SEQUENCE [LARGE SCALE GENOMIC DNA]</scope>
    <source>
        <strain evidence="10 11">CECT 7375</strain>
    </source>
</reference>
<evidence type="ECO:0000256" key="6">
    <source>
        <dbReference type="ARBA" id="ARBA00023136"/>
    </source>
</evidence>
<comment type="subcellular location">
    <subcellularLocation>
        <location evidence="1 8">Cell membrane</location>
        <topology evidence="1 8">Multi-pass membrane protein</topology>
    </subcellularLocation>
</comment>
<dbReference type="GO" id="GO:0015297">
    <property type="term" value="F:antiporter activity"/>
    <property type="evidence" value="ECO:0007669"/>
    <property type="project" value="TreeGrafter"/>
</dbReference>
<dbReference type="GO" id="GO:0015199">
    <property type="term" value="F:amino-acid betaine transmembrane transporter activity"/>
    <property type="evidence" value="ECO:0007669"/>
    <property type="project" value="TreeGrafter"/>
</dbReference>
<evidence type="ECO:0000256" key="8">
    <source>
        <dbReference type="RuleBase" id="RU003942"/>
    </source>
</evidence>
<organism evidence="10 11">
    <name type="scientific">Marinomonas pollencensis</name>
    <dbReference type="NCBI Taxonomy" id="491954"/>
    <lineage>
        <taxon>Bacteria</taxon>
        <taxon>Pseudomonadati</taxon>
        <taxon>Pseudomonadota</taxon>
        <taxon>Gammaproteobacteria</taxon>
        <taxon>Oceanospirillales</taxon>
        <taxon>Oceanospirillaceae</taxon>
        <taxon>Marinomonas</taxon>
    </lineage>
</organism>
<keyword evidence="11" id="KW-1185">Reference proteome</keyword>
<keyword evidence="4 8" id="KW-0812">Transmembrane</keyword>
<dbReference type="InterPro" id="IPR000390">
    <property type="entry name" value="Small_drug/metabolite_transptr"/>
</dbReference>
<keyword evidence="6 9" id="KW-0472">Membrane</keyword>
<dbReference type="PANTHER" id="PTHR30561:SF1">
    <property type="entry name" value="MULTIDRUG TRANSPORTER EMRE"/>
    <property type="match status" value="1"/>
</dbReference>
<sequence>MVTYFILFLAIVCEVLATTALKASDSFSRLAPTCLAFIGYGVSFYLLTIVMRTLPTGVTYAIWSGLGVVLISLFGYWFANEKLDFAAWLGMSLIVAGVVIINVFSKTVSH</sequence>
<dbReference type="SUPFAM" id="SSF103481">
    <property type="entry name" value="Multidrug resistance efflux transporter EmrE"/>
    <property type="match status" value="1"/>
</dbReference>
<protein>
    <submittedName>
        <fullName evidence="10">Small multidrug resistance pump</fullName>
    </submittedName>
</protein>
<dbReference type="FunFam" id="1.10.3730.20:FF:000001">
    <property type="entry name" value="Quaternary ammonium compound resistance transporter SugE"/>
    <property type="match status" value="1"/>
</dbReference>
<feature type="transmembrane region" description="Helical" evidence="9">
    <location>
        <begin position="85"/>
        <end position="104"/>
    </location>
</feature>
<evidence type="ECO:0000256" key="3">
    <source>
        <dbReference type="ARBA" id="ARBA00022475"/>
    </source>
</evidence>
<keyword evidence="3" id="KW-1003">Cell membrane</keyword>
<evidence type="ECO:0000256" key="2">
    <source>
        <dbReference type="ARBA" id="ARBA00022448"/>
    </source>
</evidence>
<dbReference type="Pfam" id="PF00893">
    <property type="entry name" value="Multi_Drug_Res"/>
    <property type="match status" value="1"/>
</dbReference>
<evidence type="ECO:0000313" key="11">
    <source>
        <dbReference type="Proteomes" id="UP000256542"/>
    </source>
</evidence>
<dbReference type="PANTHER" id="PTHR30561">
    <property type="entry name" value="SMR FAMILY PROTON-DEPENDENT DRUG EFFLUX TRANSPORTER SUGE"/>
    <property type="match status" value="1"/>
</dbReference>
<dbReference type="EMBL" id="QUNG01000001">
    <property type="protein sequence ID" value="REG86461.1"/>
    <property type="molecule type" value="Genomic_DNA"/>
</dbReference>
<evidence type="ECO:0000256" key="4">
    <source>
        <dbReference type="ARBA" id="ARBA00022692"/>
    </source>
</evidence>
<name>A0A3E0DWL0_9GAMM</name>
<dbReference type="InterPro" id="IPR045324">
    <property type="entry name" value="Small_multidrug_res"/>
</dbReference>
<dbReference type="OrthoDB" id="9808638at2"/>
<dbReference type="Gene3D" id="1.10.3730.20">
    <property type="match status" value="1"/>
</dbReference>
<accession>A0A3E0DWL0</accession>
<dbReference type="GO" id="GO:1990961">
    <property type="term" value="P:xenobiotic detoxification by transmembrane export across the plasma membrane"/>
    <property type="evidence" value="ECO:0007669"/>
    <property type="project" value="UniProtKB-ARBA"/>
</dbReference>
<evidence type="ECO:0000256" key="7">
    <source>
        <dbReference type="ARBA" id="ARBA00038032"/>
    </source>
</evidence>
<feature type="transmembrane region" description="Helical" evidence="9">
    <location>
        <begin position="27"/>
        <end position="48"/>
    </location>
</feature>
<dbReference type="InterPro" id="IPR037185">
    <property type="entry name" value="EmrE-like"/>
</dbReference>
<evidence type="ECO:0000256" key="1">
    <source>
        <dbReference type="ARBA" id="ARBA00004651"/>
    </source>
</evidence>
<feature type="transmembrane region" description="Helical" evidence="9">
    <location>
        <begin position="60"/>
        <end position="79"/>
    </location>
</feature>
<keyword evidence="2" id="KW-0813">Transport</keyword>
<dbReference type="AlphaFoldDB" id="A0A3E0DWL0"/>